<comment type="caution">
    <text evidence="1">The sequence shown here is derived from an EMBL/GenBank/DDBJ whole genome shotgun (WGS) entry which is preliminary data.</text>
</comment>
<dbReference type="InterPro" id="IPR056238">
    <property type="entry name" value="YunG-like"/>
</dbReference>
<dbReference type="EMBL" id="MFAH01000075">
    <property type="protein sequence ID" value="OGD69739.1"/>
    <property type="molecule type" value="Genomic_DNA"/>
</dbReference>
<reference evidence="1 2" key="1">
    <citation type="journal article" date="2016" name="Nat. Commun.">
        <title>Thousands of microbial genomes shed light on interconnected biogeochemical processes in an aquifer system.</title>
        <authorList>
            <person name="Anantharaman K."/>
            <person name="Brown C.T."/>
            <person name="Hug L.A."/>
            <person name="Sharon I."/>
            <person name="Castelle C.J."/>
            <person name="Probst A.J."/>
            <person name="Thomas B.C."/>
            <person name="Singh A."/>
            <person name="Wilkins M.J."/>
            <person name="Karaoz U."/>
            <person name="Brodie E.L."/>
            <person name="Williams K.H."/>
            <person name="Hubbard S.S."/>
            <person name="Banfield J.F."/>
        </authorList>
    </citation>
    <scope>NUCLEOTIDE SEQUENCE [LARGE SCALE GENOMIC DNA]</scope>
</reference>
<evidence type="ECO:0000313" key="1">
    <source>
        <dbReference type="EMBL" id="OGD69739.1"/>
    </source>
</evidence>
<evidence type="ECO:0000313" key="2">
    <source>
        <dbReference type="Proteomes" id="UP000177390"/>
    </source>
</evidence>
<gene>
    <name evidence="1" type="ORF">A3D09_01790</name>
</gene>
<organism evidence="1 2">
    <name type="scientific">Candidatus Collierbacteria bacterium RIFCSPHIGHO2_02_FULL_49_10</name>
    <dbReference type="NCBI Taxonomy" id="1817723"/>
    <lineage>
        <taxon>Bacteria</taxon>
        <taxon>Candidatus Collieribacteriota</taxon>
    </lineage>
</organism>
<name>A0A1F5EQR9_9BACT</name>
<sequence length="167" mass="19199">MAKKEYQGPRHENLHASSELITDDEVAALELALELAWCAKTMLPEEQADFDGTDPSYSQCFVTAMVIAYLLGGQIAQGTIREDPENIHAWNILPDDSQHDFNRKQFPKGFHIDLVKTRSFQSLLESSNAIKNETSKRFLLLLDRVFEYLPEQLADKWYGKEYRAAFR</sequence>
<protein>
    <submittedName>
        <fullName evidence="1">Uncharacterized protein</fullName>
    </submittedName>
</protein>
<dbReference type="AlphaFoldDB" id="A0A1F5EQR9"/>
<accession>A0A1F5EQR9</accession>
<dbReference type="Proteomes" id="UP000177390">
    <property type="component" value="Unassembled WGS sequence"/>
</dbReference>
<dbReference type="Pfam" id="PF24585">
    <property type="entry name" value="YunG"/>
    <property type="match status" value="1"/>
</dbReference>
<proteinExistence type="predicted"/>